<evidence type="ECO:0000256" key="2">
    <source>
        <dbReference type="ARBA" id="ARBA00022670"/>
    </source>
</evidence>
<evidence type="ECO:0000256" key="1">
    <source>
        <dbReference type="ARBA" id="ARBA00007074"/>
    </source>
</evidence>
<keyword evidence="4" id="KW-0788">Thiol protease</keyword>
<name>A0A6I4W443_9ACTN</name>
<feature type="domain" description="NlpC/P60" evidence="6">
    <location>
        <begin position="185"/>
        <end position="322"/>
    </location>
</feature>
<dbReference type="Gene3D" id="1.10.530.10">
    <property type="match status" value="1"/>
</dbReference>
<sequence>MVKPAACAATALFGVPLLIVLCLTGAPASPAAAPDLTGEPSAEARRDIPHDYLRWYQAAARTTPGLGWNVLAAIGKVESDHGRSRAPGVRSGENSAGAGGPMQFLAATWAAYGVDADHDGRANRYSAPDAIYGAGRYLAANGATQGGRHLRRAIWQYNHADWYVRKVLDQAARYATSAVLAPAVGGRGIIAARAALHWLGTPYSWGGGTAAGPTYGVAQGAHTRGFDCSGLVQYAWAKAGIHLHRVAADQYNDGPHVPRAALQPGDLLFFAHNPNDPATIHHVGLYLGNNRMVHAPQTGDVVRVTRLAGEREHEYAGATRPTNPHPA</sequence>
<keyword evidence="8" id="KW-1185">Reference proteome</keyword>
<keyword evidence="2" id="KW-0645">Protease</keyword>
<organism evidence="7 8">
    <name type="scientific">Actinomadura rayongensis</name>
    <dbReference type="NCBI Taxonomy" id="1429076"/>
    <lineage>
        <taxon>Bacteria</taxon>
        <taxon>Bacillati</taxon>
        <taxon>Actinomycetota</taxon>
        <taxon>Actinomycetes</taxon>
        <taxon>Streptosporangiales</taxon>
        <taxon>Thermomonosporaceae</taxon>
        <taxon>Actinomadura</taxon>
    </lineage>
</organism>
<dbReference type="AlphaFoldDB" id="A0A6I4W443"/>
<dbReference type="CDD" id="cd13399">
    <property type="entry name" value="Slt35-like"/>
    <property type="match status" value="1"/>
</dbReference>
<dbReference type="Gene3D" id="3.90.1720.10">
    <property type="entry name" value="endopeptidase domain like (from Nostoc punctiforme)"/>
    <property type="match status" value="1"/>
</dbReference>
<keyword evidence="3" id="KW-0378">Hydrolase</keyword>
<evidence type="ECO:0000313" key="7">
    <source>
        <dbReference type="EMBL" id="MXQ64947.1"/>
    </source>
</evidence>
<dbReference type="Pfam" id="PF00877">
    <property type="entry name" value="NLPC_P60"/>
    <property type="match status" value="1"/>
</dbReference>
<dbReference type="Pfam" id="PF13406">
    <property type="entry name" value="SLT_2"/>
    <property type="match status" value="1"/>
</dbReference>
<accession>A0A6I4W443</accession>
<gene>
    <name evidence="7" type="ORF">GQ466_12950</name>
</gene>
<dbReference type="OrthoDB" id="5244330at2"/>
<dbReference type="InterPro" id="IPR051794">
    <property type="entry name" value="PG_Endopeptidase_C40"/>
</dbReference>
<comment type="similarity">
    <text evidence="1">Belongs to the peptidase C40 family.</text>
</comment>
<dbReference type="InterPro" id="IPR023346">
    <property type="entry name" value="Lysozyme-like_dom_sf"/>
</dbReference>
<dbReference type="InterPro" id="IPR038765">
    <property type="entry name" value="Papain-like_cys_pep_sf"/>
</dbReference>
<dbReference type="PANTHER" id="PTHR47359:SF3">
    <property type="entry name" value="NLP_P60 DOMAIN-CONTAINING PROTEIN-RELATED"/>
    <property type="match status" value="1"/>
</dbReference>
<keyword evidence="5" id="KW-0732">Signal</keyword>
<dbReference type="InterPro" id="IPR000064">
    <property type="entry name" value="NLP_P60_dom"/>
</dbReference>
<feature type="signal peptide" evidence="5">
    <location>
        <begin position="1"/>
        <end position="32"/>
    </location>
</feature>
<evidence type="ECO:0000259" key="6">
    <source>
        <dbReference type="PROSITE" id="PS51935"/>
    </source>
</evidence>
<dbReference type="PANTHER" id="PTHR47359">
    <property type="entry name" value="PEPTIDOGLYCAN DL-ENDOPEPTIDASE CWLO"/>
    <property type="match status" value="1"/>
</dbReference>
<dbReference type="SUPFAM" id="SSF54001">
    <property type="entry name" value="Cysteine proteinases"/>
    <property type="match status" value="1"/>
</dbReference>
<dbReference type="EMBL" id="WUTW01000002">
    <property type="protein sequence ID" value="MXQ64947.1"/>
    <property type="molecule type" value="Genomic_DNA"/>
</dbReference>
<dbReference type="GO" id="GO:0006508">
    <property type="term" value="P:proteolysis"/>
    <property type="evidence" value="ECO:0007669"/>
    <property type="project" value="UniProtKB-KW"/>
</dbReference>
<dbReference type="SUPFAM" id="SSF53955">
    <property type="entry name" value="Lysozyme-like"/>
    <property type="match status" value="1"/>
</dbReference>
<evidence type="ECO:0000256" key="5">
    <source>
        <dbReference type="SAM" id="SignalP"/>
    </source>
</evidence>
<evidence type="ECO:0000256" key="4">
    <source>
        <dbReference type="ARBA" id="ARBA00022807"/>
    </source>
</evidence>
<dbReference type="PROSITE" id="PS51935">
    <property type="entry name" value="NLPC_P60"/>
    <property type="match status" value="1"/>
</dbReference>
<reference evidence="7 8" key="1">
    <citation type="submission" date="2019-12" db="EMBL/GenBank/DDBJ databases">
        <title>Nocardia macrotermitis sp. nov. and Nocardia aurantia sp. nov., isolated from the gut of the fungus growing-termite Macrotermes natalensis.</title>
        <authorList>
            <person name="Christine B."/>
            <person name="Rene B."/>
        </authorList>
    </citation>
    <scope>NUCLEOTIDE SEQUENCE [LARGE SCALE GENOMIC DNA]</scope>
    <source>
        <strain evidence="7 8">DSM 102126</strain>
    </source>
</reference>
<comment type="caution">
    <text evidence="7">The sequence shown here is derived from an EMBL/GenBank/DDBJ whole genome shotgun (WGS) entry which is preliminary data.</text>
</comment>
<dbReference type="InterPro" id="IPR031304">
    <property type="entry name" value="SLT_2"/>
</dbReference>
<evidence type="ECO:0000256" key="3">
    <source>
        <dbReference type="ARBA" id="ARBA00022801"/>
    </source>
</evidence>
<protein>
    <submittedName>
        <fullName evidence="7">Transglycosylase SLT domain-containing protein</fullName>
    </submittedName>
</protein>
<feature type="chain" id="PRO_5038634855" evidence="5">
    <location>
        <begin position="33"/>
        <end position="327"/>
    </location>
</feature>
<dbReference type="GO" id="GO:0008234">
    <property type="term" value="F:cysteine-type peptidase activity"/>
    <property type="evidence" value="ECO:0007669"/>
    <property type="project" value="UniProtKB-KW"/>
</dbReference>
<dbReference type="Proteomes" id="UP000431901">
    <property type="component" value="Unassembled WGS sequence"/>
</dbReference>
<proteinExistence type="inferred from homology"/>
<evidence type="ECO:0000313" key="8">
    <source>
        <dbReference type="Proteomes" id="UP000431901"/>
    </source>
</evidence>